<sequence length="125" mass="13923">MHTNTVLAEIVRTEVPVAGSFDHSASVRFLEDSRPPRVRTRPTRVARYRGCSASRARWTRWRSRASCRGIGPFSAQLILVRGAGHPDVFPRDERRLADEMRHRYGVPAATVGLGEGRGSTGPNTR</sequence>
<evidence type="ECO:0000313" key="2">
    <source>
        <dbReference type="Proteomes" id="UP001501116"/>
    </source>
</evidence>
<name>A0ABP5DZN8_9PSEU</name>
<dbReference type="EMBL" id="BAAANN010000048">
    <property type="protein sequence ID" value="GAA1988257.1"/>
    <property type="molecule type" value="Genomic_DNA"/>
</dbReference>
<gene>
    <name evidence="1" type="ORF">GCM10009754_77930</name>
</gene>
<keyword evidence="2" id="KW-1185">Reference proteome</keyword>
<comment type="caution">
    <text evidence="1">The sequence shown here is derived from an EMBL/GenBank/DDBJ whole genome shotgun (WGS) entry which is preliminary data.</text>
</comment>
<dbReference type="RefSeq" id="WP_425546595.1">
    <property type="nucleotide sequence ID" value="NZ_BAAANN010000048.1"/>
</dbReference>
<proteinExistence type="predicted"/>
<reference evidence="2" key="1">
    <citation type="journal article" date="2019" name="Int. J. Syst. Evol. Microbiol.">
        <title>The Global Catalogue of Microorganisms (GCM) 10K type strain sequencing project: providing services to taxonomists for standard genome sequencing and annotation.</title>
        <authorList>
            <consortium name="The Broad Institute Genomics Platform"/>
            <consortium name="The Broad Institute Genome Sequencing Center for Infectious Disease"/>
            <person name="Wu L."/>
            <person name="Ma J."/>
        </authorList>
    </citation>
    <scope>NUCLEOTIDE SEQUENCE [LARGE SCALE GENOMIC DNA]</scope>
    <source>
        <strain evidence="2">JCM 14545</strain>
    </source>
</reference>
<accession>A0ABP5DZN8</accession>
<protein>
    <submittedName>
        <fullName evidence="1">Uncharacterized protein</fullName>
    </submittedName>
</protein>
<evidence type="ECO:0000313" key="1">
    <source>
        <dbReference type="EMBL" id="GAA1988257.1"/>
    </source>
</evidence>
<organism evidence="1 2">
    <name type="scientific">Amycolatopsis minnesotensis</name>
    <dbReference type="NCBI Taxonomy" id="337894"/>
    <lineage>
        <taxon>Bacteria</taxon>
        <taxon>Bacillati</taxon>
        <taxon>Actinomycetota</taxon>
        <taxon>Actinomycetes</taxon>
        <taxon>Pseudonocardiales</taxon>
        <taxon>Pseudonocardiaceae</taxon>
        <taxon>Amycolatopsis</taxon>
    </lineage>
</organism>
<dbReference type="Proteomes" id="UP001501116">
    <property type="component" value="Unassembled WGS sequence"/>
</dbReference>